<accession>A0A7C9JQ16</accession>
<name>A0A7C9JQ16_9ACTN</name>
<protein>
    <submittedName>
        <fullName evidence="2">DUF3311 domain-containing protein</fullName>
    </submittedName>
</protein>
<evidence type="ECO:0000313" key="3">
    <source>
        <dbReference type="Proteomes" id="UP000479526"/>
    </source>
</evidence>
<proteinExistence type="predicted"/>
<keyword evidence="1" id="KW-0472">Membrane</keyword>
<reference evidence="2 3" key="1">
    <citation type="submission" date="2020-01" db="EMBL/GenBank/DDBJ databases">
        <title>Herbidospora sp. NEAU-GS84 nov., a novel actinomycete isolated from soil.</title>
        <authorList>
            <person name="Han L."/>
        </authorList>
    </citation>
    <scope>NUCLEOTIDE SEQUENCE [LARGE SCALE GENOMIC DNA]</scope>
    <source>
        <strain evidence="2 3">NEAU-GS84</strain>
    </source>
</reference>
<feature type="transmembrane region" description="Helical" evidence="1">
    <location>
        <begin position="12"/>
        <end position="31"/>
    </location>
</feature>
<keyword evidence="1" id="KW-0812">Transmembrane</keyword>
<keyword evidence="1" id="KW-1133">Transmembrane helix</keyword>
<dbReference type="AlphaFoldDB" id="A0A7C9JQ16"/>
<dbReference type="Proteomes" id="UP000479526">
    <property type="component" value="Unassembled WGS sequence"/>
</dbReference>
<gene>
    <name evidence="2" type="ORF">GT755_01615</name>
</gene>
<dbReference type="RefSeq" id="WP_161477891.1">
    <property type="nucleotide sequence ID" value="NZ_WXEW01000001.1"/>
</dbReference>
<dbReference type="EMBL" id="WXEW01000001">
    <property type="protein sequence ID" value="NAS20379.1"/>
    <property type="molecule type" value="Genomic_DNA"/>
</dbReference>
<organism evidence="2 3">
    <name type="scientific">Herbidospora solisilvae</name>
    <dbReference type="NCBI Taxonomy" id="2696284"/>
    <lineage>
        <taxon>Bacteria</taxon>
        <taxon>Bacillati</taxon>
        <taxon>Actinomycetota</taxon>
        <taxon>Actinomycetes</taxon>
        <taxon>Streptosporangiales</taxon>
        <taxon>Streptosporangiaceae</taxon>
        <taxon>Herbidospora</taxon>
    </lineage>
</organism>
<keyword evidence="3" id="KW-1185">Reference proteome</keyword>
<evidence type="ECO:0000313" key="2">
    <source>
        <dbReference type="EMBL" id="NAS20379.1"/>
    </source>
</evidence>
<dbReference type="InterPro" id="IPR021741">
    <property type="entry name" value="DUF3311"/>
</dbReference>
<evidence type="ECO:0000256" key="1">
    <source>
        <dbReference type="SAM" id="Phobius"/>
    </source>
</evidence>
<comment type="caution">
    <text evidence="2">The sequence shown here is derived from an EMBL/GenBank/DDBJ whole genome shotgun (WGS) entry which is preliminary data.</text>
</comment>
<dbReference type="Pfam" id="PF11755">
    <property type="entry name" value="DUF3311"/>
    <property type="match status" value="1"/>
</dbReference>
<feature type="transmembrane region" description="Helical" evidence="1">
    <location>
        <begin position="43"/>
        <end position="63"/>
    </location>
</feature>
<sequence>MTDPRSPRSDRSRWNWVLLLAVVIPLVPALFNHEEPRLFGVPLFYWLQLAFLVVSVSATLIVYRVTRR</sequence>